<dbReference type="PANTHER" id="PTHR33057:SF224">
    <property type="entry name" value="TRANSCRIPTION REPRESSOR"/>
    <property type="match status" value="1"/>
</dbReference>
<proteinExistence type="predicted"/>
<dbReference type="PANTHER" id="PTHR33057">
    <property type="entry name" value="TRANSCRIPTION REPRESSOR OFP7-RELATED"/>
    <property type="match status" value="1"/>
</dbReference>
<gene>
    <name evidence="9" type="ORF">0_11531_01</name>
</gene>
<evidence type="ECO:0000256" key="1">
    <source>
        <dbReference type="ARBA" id="ARBA00004123"/>
    </source>
</evidence>
<sequence>YRRDDIRTVIYKTSDFRHSQHCLPFSMVACTRDGRVRKSKVRTPRKPSPTKKIAPNSSGKKRSPRRKSEKRESLVPADIDGKVGESVAVVKSSEDPYHDFRDSMLEMILEKQIFQANDLEKLLQCFLSLNSRQHHGVIVEAFTEIWGAIFHGTKNPST</sequence>
<dbReference type="NCBIfam" id="TIGR01568">
    <property type="entry name" value="A_thal_3678"/>
    <property type="match status" value="1"/>
</dbReference>
<dbReference type="PROSITE" id="PS51754">
    <property type="entry name" value="OVATE"/>
    <property type="match status" value="1"/>
</dbReference>
<comment type="function">
    <text evidence="6">Transcriptional repressor that regulates multiple aspects of plant growth and development.</text>
</comment>
<feature type="domain" description="OVATE" evidence="8">
    <location>
        <begin position="89"/>
        <end position="148"/>
    </location>
</feature>
<evidence type="ECO:0000256" key="6">
    <source>
        <dbReference type="RuleBase" id="RU367028"/>
    </source>
</evidence>
<keyword evidence="3 6" id="KW-0805">Transcription regulation</keyword>
<dbReference type="EMBL" id="JQ261717">
    <property type="protein sequence ID" value="AEW07785.1"/>
    <property type="molecule type" value="Genomic_DNA"/>
</dbReference>
<comment type="subcellular location">
    <subcellularLocation>
        <location evidence="1 6">Nucleus</location>
    </subcellularLocation>
</comment>
<evidence type="ECO:0000256" key="5">
    <source>
        <dbReference type="ARBA" id="ARBA00023242"/>
    </source>
</evidence>
<feature type="region of interest" description="Disordered" evidence="7">
    <location>
        <begin position="34"/>
        <end position="79"/>
    </location>
</feature>
<feature type="compositionally biased region" description="Basic residues" evidence="7">
    <location>
        <begin position="59"/>
        <end position="68"/>
    </location>
</feature>
<keyword evidence="5 6" id="KW-0539">Nucleus</keyword>
<dbReference type="InterPro" id="IPR006458">
    <property type="entry name" value="Ovate_C"/>
</dbReference>
<feature type="compositionally biased region" description="Basic and acidic residues" evidence="7">
    <location>
        <begin position="69"/>
        <end position="79"/>
    </location>
</feature>
<protein>
    <recommendedName>
        <fullName evidence="6">Transcription repressor</fullName>
    </recommendedName>
    <alternativeName>
        <fullName evidence="6">Ovate family protein</fullName>
    </alternativeName>
</protein>
<keyword evidence="2 6" id="KW-0678">Repressor</keyword>
<evidence type="ECO:0000259" key="8">
    <source>
        <dbReference type="PROSITE" id="PS51754"/>
    </source>
</evidence>
<evidence type="ECO:0000313" key="9">
    <source>
        <dbReference type="EMBL" id="AEW07785.1"/>
    </source>
</evidence>
<dbReference type="InterPro" id="IPR038933">
    <property type="entry name" value="Ovate"/>
</dbReference>
<dbReference type="GO" id="GO:0005634">
    <property type="term" value="C:nucleus"/>
    <property type="evidence" value="ECO:0007669"/>
    <property type="project" value="UniProtKB-SubCell"/>
</dbReference>
<feature type="non-terminal residue" evidence="9">
    <location>
        <position position="158"/>
    </location>
</feature>
<evidence type="ECO:0000256" key="7">
    <source>
        <dbReference type="SAM" id="MobiDB-lite"/>
    </source>
</evidence>
<dbReference type="AlphaFoldDB" id="H9M9I9"/>
<evidence type="ECO:0000256" key="4">
    <source>
        <dbReference type="ARBA" id="ARBA00023163"/>
    </source>
</evidence>
<organism evidence="9">
    <name type="scientific">Pinus radiata</name>
    <name type="common">Monterey pine</name>
    <name type="synonym">Pinus insignis</name>
    <dbReference type="NCBI Taxonomy" id="3347"/>
    <lineage>
        <taxon>Eukaryota</taxon>
        <taxon>Viridiplantae</taxon>
        <taxon>Streptophyta</taxon>
        <taxon>Embryophyta</taxon>
        <taxon>Tracheophyta</taxon>
        <taxon>Spermatophyta</taxon>
        <taxon>Pinopsida</taxon>
        <taxon>Pinidae</taxon>
        <taxon>Conifers I</taxon>
        <taxon>Pinales</taxon>
        <taxon>Pinaceae</taxon>
        <taxon>Pinus</taxon>
        <taxon>Pinus subgen. Pinus</taxon>
    </lineage>
</organism>
<evidence type="ECO:0000256" key="2">
    <source>
        <dbReference type="ARBA" id="ARBA00022491"/>
    </source>
</evidence>
<dbReference type="GO" id="GO:0045892">
    <property type="term" value="P:negative regulation of DNA-templated transcription"/>
    <property type="evidence" value="ECO:0007669"/>
    <property type="project" value="UniProtKB-UniRule"/>
</dbReference>
<reference evidence="9" key="1">
    <citation type="submission" date="2011-12" db="EMBL/GenBank/DDBJ databases">
        <title>Nucleotide Diversity and Divergence in the Loblolly Pine Gene Space.</title>
        <authorList>
            <person name="Neale D.B."/>
            <person name="Wegrzyn J.L."/>
            <person name="Lee J.M."/>
            <person name="Eckert A.J."/>
            <person name="Liechty J.D."/>
            <person name="Stevens K.A."/>
            <person name="Langley C.H."/>
        </authorList>
    </citation>
    <scope>NUCLEOTIDE SEQUENCE</scope>
    <source>
        <strain evidence="9">1254</strain>
        <tissue evidence="9">Megagametophyte</tissue>
    </source>
</reference>
<evidence type="ECO:0000256" key="3">
    <source>
        <dbReference type="ARBA" id="ARBA00023015"/>
    </source>
</evidence>
<dbReference type="Pfam" id="PF04844">
    <property type="entry name" value="Ovate"/>
    <property type="match status" value="1"/>
</dbReference>
<keyword evidence="4 6" id="KW-0804">Transcription</keyword>
<accession>H9M9I9</accession>
<feature type="non-terminal residue" evidence="9">
    <location>
        <position position="1"/>
    </location>
</feature>
<feature type="compositionally biased region" description="Basic residues" evidence="7">
    <location>
        <begin position="35"/>
        <end position="49"/>
    </location>
</feature>
<name>H9M9I9_PINRA</name>